<evidence type="ECO:0000256" key="3">
    <source>
        <dbReference type="ARBA" id="ARBA00022989"/>
    </source>
</evidence>
<dbReference type="InterPro" id="IPR051328">
    <property type="entry name" value="T7SS_ABC-Transporter"/>
</dbReference>
<reference evidence="7" key="1">
    <citation type="submission" date="2023-02" db="EMBL/GenBank/DDBJ databases">
        <title>Kitasatospora phosalacinea NBRC 14627.</title>
        <authorList>
            <person name="Ichikawa N."/>
            <person name="Sato H."/>
            <person name="Tonouchi N."/>
        </authorList>
    </citation>
    <scope>NUCLEOTIDE SEQUENCE</scope>
    <source>
        <strain evidence="7">NBRC 14627</strain>
    </source>
</reference>
<keyword evidence="3 5" id="KW-1133">Transmembrane helix</keyword>
<feature type="domain" description="ABC-2 type transporter transmembrane" evidence="6">
    <location>
        <begin position="26"/>
        <end position="159"/>
    </location>
</feature>
<comment type="subcellular location">
    <subcellularLocation>
        <location evidence="1">Membrane</location>
        <topology evidence="1">Multi-pass membrane protein</topology>
    </subcellularLocation>
</comment>
<dbReference type="InterPro" id="IPR017501">
    <property type="entry name" value="Phage_infect_YhgE_C"/>
</dbReference>
<dbReference type="Pfam" id="PF12698">
    <property type="entry name" value="ABC2_membrane_3"/>
    <property type="match status" value="1"/>
</dbReference>
<name>A0A9W6QEV2_9ACTN</name>
<organism evidence="7 8">
    <name type="scientific">Kitasatospora phosalacinea</name>
    <dbReference type="NCBI Taxonomy" id="2065"/>
    <lineage>
        <taxon>Bacteria</taxon>
        <taxon>Bacillati</taxon>
        <taxon>Actinomycetota</taxon>
        <taxon>Actinomycetes</taxon>
        <taxon>Kitasatosporales</taxon>
        <taxon>Streptomycetaceae</taxon>
        <taxon>Kitasatospora</taxon>
    </lineage>
</organism>
<feature type="transmembrane region" description="Helical" evidence="5">
    <location>
        <begin position="612"/>
        <end position="630"/>
    </location>
</feature>
<dbReference type="PANTHER" id="PTHR43077">
    <property type="entry name" value="TRANSPORT PERMEASE YVFS-RELATED"/>
    <property type="match status" value="1"/>
</dbReference>
<feature type="transmembrane region" description="Helical" evidence="5">
    <location>
        <begin position="493"/>
        <end position="512"/>
    </location>
</feature>
<proteinExistence type="predicted"/>
<dbReference type="GO" id="GO:0016020">
    <property type="term" value="C:membrane"/>
    <property type="evidence" value="ECO:0007669"/>
    <property type="project" value="UniProtKB-SubCell"/>
</dbReference>
<feature type="transmembrane region" description="Helical" evidence="5">
    <location>
        <begin position="452"/>
        <end position="472"/>
    </location>
</feature>
<dbReference type="EMBL" id="BSSA01000028">
    <property type="protein sequence ID" value="GLW73764.1"/>
    <property type="molecule type" value="Genomic_DNA"/>
</dbReference>
<dbReference type="NCBIfam" id="TIGR03061">
    <property type="entry name" value="pip_yhgE_Nterm"/>
    <property type="match status" value="1"/>
</dbReference>
<evidence type="ECO:0000313" key="7">
    <source>
        <dbReference type="EMBL" id="GLW73764.1"/>
    </source>
</evidence>
<comment type="caution">
    <text evidence="7">The sequence shown here is derived from an EMBL/GenBank/DDBJ whole genome shotgun (WGS) entry which is preliminary data.</text>
</comment>
<dbReference type="Gene3D" id="3.40.1710.10">
    <property type="entry name" value="abc type-2 transporter like domain"/>
    <property type="match status" value="1"/>
</dbReference>
<evidence type="ECO:0000256" key="4">
    <source>
        <dbReference type="ARBA" id="ARBA00023136"/>
    </source>
</evidence>
<dbReference type="InterPro" id="IPR013525">
    <property type="entry name" value="ABC2_TM"/>
</dbReference>
<protein>
    <submittedName>
        <fullName evidence="7">ABC transporter</fullName>
    </submittedName>
</protein>
<dbReference type="PANTHER" id="PTHR43077:SF5">
    <property type="entry name" value="PHAGE INFECTION PROTEIN"/>
    <property type="match status" value="1"/>
</dbReference>
<dbReference type="InterPro" id="IPR017500">
    <property type="entry name" value="Phage_infect_YhgE_N"/>
</dbReference>
<evidence type="ECO:0000256" key="5">
    <source>
        <dbReference type="SAM" id="Phobius"/>
    </source>
</evidence>
<feature type="transmembrane region" description="Helical" evidence="5">
    <location>
        <begin position="21"/>
        <end position="40"/>
    </location>
</feature>
<keyword evidence="2 5" id="KW-0812">Transmembrane</keyword>
<accession>A0A9W6QEV2</accession>
<dbReference type="NCBIfam" id="TIGR03062">
    <property type="entry name" value="pip_yhgE_Cterm"/>
    <property type="match status" value="1"/>
</dbReference>
<evidence type="ECO:0000259" key="6">
    <source>
        <dbReference type="Pfam" id="PF12698"/>
    </source>
</evidence>
<dbReference type="AlphaFoldDB" id="A0A9W6QEV2"/>
<feature type="transmembrane region" description="Helical" evidence="5">
    <location>
        <begin position="555"/>
        <end position="573"/>
    </location>
</feature>
<feature type="transmembrane region" description="Helical" evidence="5">
    <location>
        <begin position="524"/>
        <end position="543"/>
    </location>
</feature>
<gene>
    <name evidence="7" type="primary">yhgE</name>
    <name evidence="7" type="ORF">Kpho02_60620</name>
</gene>
<keyword evidence="4 5" id="KW-0472">Membrane</keyword>
<evidence type="ECO:0000256" key="2">
    <source>
        <dbReference type="ARBA" id="ARBA00022692"/>
    </source>
</evidence>
<dbReference type="Proteomes" id="UP001165041">
    <property type="component" value="Unassembled WGS sequence"/>
</dbReference>
<dbReference type="RefSeq" id="WP_285739389.1">
    <property type="nucleotide sequence ID" value="NZ_BSSA01000028.1"/>
</dbReference>
<sequence length="647" mass="67472">MTAVRLALLELRRFRGPLRRLVPLLLCLIPLLYGAMYLWANWDPYGKTDRIPVAVVNLDRPAVAEGGRPVDAGAQLVEQLKASGTFGWRFVDAGAADAGLREGRYAFTVEIPADFSSRLATAADAQPQQGGVLLRLNDANNYIAGVMTEVVQSKLQAQVDSAVHEAYVRALYGELSDFRQELAVASEGARQLVGATTTARQGSAALASAADGLHAGTERIGAGAQQISRAVGQVDRAAEALDGAVADRLPRAAAQLVTAASVAAEGLHTLHTGTSQVRQGTGTALADLRQLSSGQPELAQDPVFARVLRDAEQADATAAGIDDRAAAADTAAQQQLAAARDLQRTAVDVQQNAAALNAPLRLLDGGAADVAAGTATVADGLQSLRAGADAARSAADQAHDGATRLSTTVDDGLHRIPELSGQQVEGAARVLGTPARIDRTNLHPAGVYGRGMAPFFFGIALWVFGLFAYLLLRPVNGRALAGRARSATVAAAGWLPAALLGAVAALVLYAVVDLTLGLHPVHPWATVALLVLGAASFVAVDHFLRTSLGVPGDVLSLVLLVLQLTAAGGLYPMPTAPAFFRFLHPLLPMTYLIDGLRATVSGGQAAHVLRDGAVLAAFGVLFLGLTTLAVRRQRVWTVARLHPDVEL</sequence>
<dbReference type="GO" id="GO:0140359">
    <property type="term" value="F:ABC-type transporter activity"/>
    <property type="evidence" value="ECO:0007669"/>
    <property type="project" value="InterPro"/>
</dbReference>
<evidence type="ECO:0000256" key="1">
    <source>
        <dbReference type="ARBA" id="ARBA00004141"/>
    </source>
</evidence>
<evidence type="ECO:0000313" key="8">
    <source>
        <dbReference type="Proteomes" id="UP001165041"/>
    </source>
</evidence>